<proteinExistence type="predicted"/>
<dbReference type="PANTHER" id="PTHR37162:SF1">
    <property type="entry name" value="BED-TYPE DOMAIN-CONTAINING PROTEIN"/>
    <property type="match status" value="1"/>
</dbReference>
<name>A0AAV8VCY7_9CUCU</name>
<gene>
    <name evidence="2" type="ORF">NQ315_000523</name>
</gene>
<keyword evidence="3" id="KW-1185">Reference proteome</keyword>
<dbReference type="EMBL" id="JANEYG010000150">
    <property type="protein sequence ID" value="KAJ8912030.1"/>
    <property type="molecule type" value="Genomic_DNA"/>
</dbReference>
<dbReference type="Pfam" id="PF05699">
    <property type="entry name" value="Dimer_Tnp_hAT"/>
    <property type="match status" value="1"/>
</dbReference>
<dbReference type="SUPFAM" id="SSF53098">
    <property type="entry name" value="Ribonuclease H-like"/>
    <property type="match status" value="1"/>
</dbReference>
<dbReference type="InterPro" id="IPR008906">
    <property type="entry name" value="HATC_C_dom"/>
</dbReference>
<protein>
    <recommendedName>
        <fullName evidence="1">HAT C-terminal dimerisation domain-containing protein</fullName>
    </recommendedName>
</protein>
<accession>A0AAV8VCY7</accession>
<dbReference type="Proteomes" id="UP001159042">
    <property type="component" value="Unassembled WGS sequence"/>
</dbReference>
<evidence type="ECO:0000259" key="1">
    <source>
        <dbReference type="Pfam" id="PF05699"/>
    </source>
</evidence>
<feature type="domain" description="HAT C-terminal dimerisation" evidence="1">
    <location>
        <begin position="399"/>
        <end position="448"/>
    </location>
</feature>
<dbReference type="InterPro" id="IPR012337">
    <property type="entry name" value="RNaseH-like_sf"/>
</dbReference>
<organism evidence="2 3">
    <name type="scientific">Exocentrus adspersus</name>
    <dbReference type="NCBI Taxonomy" id="1586481"/>
    <lineage>
        <taxon>Eukaryota</taxon>
        <taxon>Metazoa</taxon>
        <taxon>Ecdysozoa</taxon>
        <taxon>Arthropoda</taxon>
        <taxon>Hexapoda</taxon>
        <taxon>Insecta</taxon>
        <taxon>Pterygota</taxon>
        <taxon>Neoptera</taxon>
        <taxon>Endopterygota</taxon>
        <taxon>Coleoptera</taxon>
        <taxon>Polyphaga</taxon>
        <taxon>Cucujiformia</taxon>
        <taxon>Chrysomeloidea</taxon>
        <taxon>Cerambycidae</taxon>
        <taxon>Lamiinae</taxon>
        <taxon>Acanthocinini</taxon>
        <taxon>Exocentrus</taxon>
    </lineage>
</organism>
<reference evidence="2 3" key="1">
    <citation type="journal article" date="2023" name="Insect Mol. Biol.">
        <title>Genome sequencing provides insights into the evolution of gene families encoding plant cell wall-degrading enzymes in longhorned beetles.</title>
        <authorList>
            <person name="Shin N.R."/>
            <person name="Okamura Y."/>
            <person name="Kirsch R."/>
            <person name="Pauchet Y."/>
        </authorList>
    </citation>
    <scope>NUCLEOTIDE SEQUENCE [LARGE SCALE GENOMIC DNA]</scope>
    <source>
        <strain evidence="2">EAD_L_NR</strain>
    </source>
</reference>
<sequence>MNSVKATELKLIMFLHEHNLPFSLMDHLTELIKSVSKDSQVIKELRCARTKATVFFSLILDETTDISTQKSLAVVVRFYDNDWKDHFLGLLKVKSCAAEDLYNQVNEYLKSLDIPINNLIGLAADNAAVMMGNIRGIQARFKEVLPNIFVLGCVCHSFHLCSSAAAKKLPRSLEDFIRGVYNYFSHSSKRLEKLSEFQSFVNIKPNKLLHPSQTRWLSLQAASEKPKIHMILKRVTDLYRSILRNYIKKEYIDNIDFKDVDSNNPRHFMPLEKIYYGANVEILISQQTLDKNDLHNFRIRALDFYVELSTQVKSRFKFNDPVLKFVSNFEPKVALSGKIGSIVVDALQFFPAFVVDPERLNTEWRLLADLSELTEYAEYSFQDFWNKVFNVKNEADTYMFPNISRLVKGLFSLPHSSASAERVFSQLNLLKTKCRNRLDVSTCESILHAKGRFYQLGISPYSTDSLSRCLGCDNSCHFTVGK</sequence>
<comment type="caution">
    <text evidence="2">The sequence shown here is derived from an EMBL/GenBank/DDBJ whole genome shotgun (WGS) entry which is preliminary data.</text>
</comment>
<evidence type="ECO:0000313" key="3">
    <source>
        <dbReference type="Proteomes" id="UP001159042"/>
    </source>
</evidence>
<dbReference type="AlphaFoldDB" id="A0AAV8VCY7"/>
<dbReference type="PANTHER" id="PTHR37162">
    <property type="entry name" value="HAT FAMILY DIMERISATION DOMAINCONTAINING PROTEIN-RELATED"/>
    <property type="match status" value="1"/>
</dbReference>
<evidence type="ECO:0000313" key="2">
    <source>
        <dbReference type="EMBL" id="KAJ8912030.1"/>
    </source>
</evidence>
<dbReference type="GO" id="GO:0046983">
    <property type="term" value="F:protein dimerization activity"/>
    <property type="evidence" value="ECO:0007669"/>
    <property type="project" value="InterPro"/>
</dbReference>